<proteinExistence type="inferred from homology"/>
<dbReference type="AlphaFoldDB" id="A0A4R5EIV6"/>
<dbReference type="Gene3D" id="3.90.550.10">
    <property type="entry name" value="Spore Coat Polysaccharide Biosynthesis Protein SpsA, Chain A"/>
    <property type="match status" value="1"/>
</dbReference>
<gene>
    <name evidence="3" type="ORF">E1B25_20160</name>
</gene>
<protein>
    <submittedName>
        <fullName evidence="3">Glycosyltransferase family 2 protein</fullName>
    </submittedName>
</protein>
<organism evidence="3 4">
    <name type="scientific">Antarcticimicrobium sediminis</name>
    <dbReference type="NCBI Taxonomy" id="2546227"/>
    <lineage>
        <taxon>Bacteria</taxon>
        <taxon>Pseudomonadati</taxon>
        <taxon>Pseudomonadota</taxon>
        <taxon>Alphaproteobacteria</taxon>
        <taxon>Rhodobacterales</taxon>
        <taxon>Paracoccaceae</taxon>
        <taxon>Antarcticimicrobium</taxon>
    </lineage>
</organism>
<dbReference type="Proteomes" id="UP000294662">
    <property type="component" value="Unassembled WGS sequence"/>
</dbReference>
<dbReference type="SUPFAM" id="SSF53448">
    <property type="entry name" value="Nucleotide-diphospho-sugar transferases"/>
    <property type="match status" value="1"/>
</dbReference>
<keyword evidence="3" id="KW-0808">Transferase</keyword>
<accession>A0A4R5EIV6</accession>
<dbReference type="Pfam" id="PF00535">
    <property type="entry name" value="Glycos_transf_2"/>
    <property type="match status" value="1"/>
</dbReference>
<dbReference type="InterPro" id="IPR029044">
    <property type="entry name" value="Nucleotide-diphossugar_trans"/>
</dbReference>
<sequence length="318" mass="36428">MAVSARNYSFVIPAYNDRDGIARHLDYFRGVRDPVQLVIVDDCSEDDTADLVAAAQMPEHVEITYHRQVENGGPAAARNTGLELATRDYAMFLDADDLLAPCFFDVMRLAPFGPGVDFVMFKHHLSAQADVRFTYDMHRVDRTFFSRNPYSPFPMQTFRLKERPGALTTVNFPWNKLYRRDFLLQAGITFPDLRMHEDITPHWQSFLRSRTFGVLYWAPPLLTHYEIPQGDRATQYIGEKRMGVFAELARIEEELLAHPDADALRPVFAEFCGHLFHWMTGPLCAADNDESRLWRAQYQEAVDAFWEAAQTPRPGGGS</sequence>
<comment type="caution">
    <text evidence="3">The sequence shown here is derived from an EMBL/GenBank/DDBJ whole genome shotgun (WGS) entry which is preliminary data.</text>
</comment>
<evidence type="ECO:0000256" key="1">
    <source>
        <dbReference type="ARBA" id="ARBA00038494"/>
    </source>
</evidence>
<dbReference type="CDD" id="cd00761">
    <property type="entry name" value="Glyco_tranf_GTA_type"/>
    <property type="match status" value="1"/>
</dbReference>
<keyword evidence="4" id="KW-1185">Reference proteome</keyword>
<evidence type="ECO:0000313" key="3">
    <source>
        <dbReference type="EMBL" id="TDE34253.1"/>
    </source>
</evidence>
<dbReference type="PANTHER" id="PTHR43630">
    <property type="entry name" value="POLY-BETA-1,6-N-ACETYL-D-GLUCOSAMINE SYNTHASE"/>
    <property type="match status" value="1"/>
</dbReference>
<evidence type="ECO:0000313" key="4">
    <source>
        <dbReference type="Proteomes" id="UP000294662"/>
    </source>
</evidence>
<dbReference type="OrthoDB" id="5291101at2"/>
<name>A0A4R5EIV6_9RHOB</name>
<evidence type="ECO:0000259" key="2">
    <source>
        <dbReference type="Pfam" id="PF00535"/>
    </source>
</evidence>
<reference evidence="3 4" key="1">
    <citation type="submission" date="2019-03" db="EMBL/GenBank/DDBJ databases">
        <authorList>
            <person name="Zhang S."/>
        </authorList>
    </citation>
    <scope>NUCLEOTIDE SEQUENCE [LARGE SCALE GENOMIC DNA]</scope>
    <source>
        <strain evidence="3 4">S4J41</strain>
    </source>
</reference>
<feature type="domain" description="Glycosyltransferase 2-like" evidence="2">
    <location>
        <begin position="9"/>
        <end position="183"/>
    </location>
</feature>
<dbReference type="EMBL" id="SMFP01000021">
    <property type="protein sequence ID" value="TDE34253.1"/>
    <property type="molecule type" value="Genomic_DNA"/>
</dbReference>
<comment type="similarity">
    <text evidence="1">Belongs to the glycosyltransferase 2 family. WaaE/KdtX subfamily.</text>
</comment>
<dbReference type="GO" id="GO:0016740">
    <property type="term" value="F:transferase activity"/>
    <property type="evidence" value="ECO:0007669"/>
    <property type="project" value="UniProtKB-KW"/>
</dbReference>
<dbReference type="PANTHER" id="PTHR43630:SF2">
    <property type="entry name" value="GLYCOSYLTRANSFERASE"/>
    <property type="match status" value="1"/>
</dbReference>
<dbReference type="InterPro" id="IPR001173">
    <property type="entry name" value="Glyco_trans_2-like"/>
</dbReference>